<evidence type="ECO:0000256" key="8">
    <source>
        <dbReference type="ARBA" id="ARBA00023136"/>
    </source>
</evidence>
<sequence length="432" mass="49203">MSAAFFIACALGLSVRLSLYKSSVCEWMASRPEVITPSTSWNRVTEGMALRKMGVSPYDGDILHQTPLMMRFLERLSSTFGEKSIHIPFISCDILTAVVLHATARALIKYIMHNQPQKESELKLQTKDFRLTGLIVAVAYLFNPYTIATCLAKSTSVFDNLLLATALLFTVKGKRSMATLFIAASAYQTLYPIMLVVPAAMLFAQKDSNTKGNDKKSPVVSYMKTAYIFVIWLAALPFLSHYLERSSWAFIRSTYGFILTVPDLTPNIGVFWYFFTEMFEHFRLFFICVFQINAFLYTVPLAIRLQKHPVFFLYILLPIIAVFKSYPSYADTIIYIALLPVWAHTYKYMRNTFVVTVMYIVCSVVAPILWHLWIYAGSANANFYFAITLVYSTAQIFLMTDLLFAFLRRDYDVIHGTNQLQADGKPAKIILD</sequence>
<evidence type="ECO:0000256" key="3">
    <source>
        <dbReference type="ARBA" id="ARBA00010026"/>
    </source>
</evidence>
<dbReference type="UniPathway" id="UPA00196"/>
<keyword evidence="7" id="KW-1133">Transmembrane helix</keyword>
<keyword evidence="5" id="KW-0812">Transmembrane</keyword>
<evidence type="ECO:0000256" key="1">
    <source>
        <dbReference type="ARBA" id="ARBA00004477"/>
    </source>
</evidence>
<reference evidence="9" key="1">
    <citation type="submission" date="2022-03" db="EMBL/GenBank/DDBJ databases">
        <authorList>
            <person name="Martin C."/>
        </authorList>
    </citation>
    <scope>NUCLEOTIDE SEQUENCE</scope>
</reference>
<evidence type="ECO:0000256" key="4">
    <source>
        <dbReference type="ARBA" id="ARBA00022502"/>
    </source>
</evidence>
<evidence type="ECO:0000256" key="2">
    <source>
        <dbReference type="ARBA" id="ARBA00004687"/>
    </source>
</evidence>
<dbReference type="InterPro" id="IPR009600">
    <property type="entry name" value="PIG-U"/>
</dbReference>
<dbReference type="EMBL" id="CAIIXF020000002">
    <property type="protein sequence ID" value="CAH1778134.1"/>
    <property type="molecule type" value="Genomic_DNA"/>
</dbReference>
<comment type="similarity">
    <text evidence="3">Belongs to the PIGU family.</text>
</comment>
<keyword evidence="8" id="KW-0472">Membrane</keyword>
<evidence type="ECO:0000256" key="7">
    <source>
        <dbReference type="ARBA" id="ARBA00022989"/>
    </source>
</evidence>
<dbReference type="PANTHER" id="PTHR13121">
    <property type="entry name" value="GPI TRANSAMIDASE COMPONENT PIG-U"/>
    <property type="match status" value="1"/>
</dbReference>
<evidence type="ECO:0000313" key="10">
    <source>
        <dbReference type="Proteomes" id="UP000749559"/>
    </source>
</evidence>
<keyword evidence="10" id="KW-1185">Reference proteome</keyword>
<evidence type="ECO:0000313" key="9">
    <source>
        <dbReference type="EMBL" id="CAH1778134.1"/>
    </source>
</evidence>
<gene>
    <name evidence="9" type="ORF">OFUS_LOCUS5098</name>
</gene>
<dbReference type="GO" id="GO:0016255">
    <property type="term" value="P:attachment of GPI anchor to protein"/>
    <property type="evidence" value="ECO:0007669"/>
    <property type="project" value="InterPro"/>
</dbReference>
<dbReference type="PANTHER" id="PTHR13121:SF0">
    <property type="entry name" value="PHOSPHATIDYLINOSITOL GLYCAN ANCHOR BIOSYNTHESIS CLASS U PROTEIN"/>
    <property type="match status" value="1"/>
</dbReference>
<evidence type="ECO:0000256" key="5">
    <source>
        <dbReference type="ARBA" id="ARBA00022692"/>
    </source>
</evidence>
<dbReference type="GO" id="GO:0006506">
    <property type="term" value="P:GPI anchor biosynthetic process"/>
    <property type="evidence" value="ECO:0007669"/>
    <property type="project" value="UniProtKB-UniPathway"/>
</dbReference>
<protein>
    <submittedName>
        <fullName evidence="9">Uncharacterized protein</fullName>
    </submittedName>
</protein>
<accession>A0A8J1TJM9</accession>
<dbReference type="GO" id="GO:0042765">
    <property type="term" value="C:GPI-anchor transamidase complex"/>
    <property type="evidence" value="ECO:0007669"/>
    <property type="project" value="InterPro"/>
</dbReference>
<dbReference type="AlphaFoldDB" id="A0A8J1TJM9"/>
<dbReference type="OrthoDB" id="549017at2759"/>
<keyword evidence="4" id="KW-0337">GPI-anchor biosynthesis</keyword>
<proteinExistence type="inferred from homology"/>
<comment type="pathway">
    <text evidence="2">Glycolipid biosynthesis; glycosylphosphatidylinositol-anchor biosynthesis.</text>
</comment>
<name>A0A8J1TJM9_OWEFU</name>
<keyword evidence="6" id="KW-0256">Endoplasmic reticulum</keyword>
<comment type="caution">
    <text evidence="9">The sequence shown here is derived from an EMBL/GenBank/DDBJ whole genome shotgun (WGS) entry which is preliminary data.</text>
</comment>
<organism evidence="9 10">
    <name type="scientific">Owenia fusiformis</name>
    <name type="common">Polychaete worm</name>
    <dbReference type="NCBI Taxonomy" id="6347"/>
    <lineage>
        <taxon>Eukaryota</taxon>
        <taxon>Metazoa</taxon>
        <taxon>Spiralia</taxon>
        <taxon>Lophotrochozoa</taxon>
        <taxon>Annelida</taxon>
        <taxon>Polychaeta</taxon>
        <taxon>Sedentaria</taxon>
        <taxon>Canalipalpata</taxon>
        <taxon>Sabellida</taxon>
        <taxon>Oweniida</taxon>
        <taxon>Oweniidae</taxon>
        <taxon>Owenia</taxon>
    </lineage>
</organism>
<dbReference type="Proteomes" id="UP000749559">
    <property type="component" value="Unassembled WGS sequence"/>
</dbReference>
<comment type="subcellular location">
    <subcellularLocation>
        <location evidence="1">Endoplasmic reticulum membrane</location>
        <topology evidence="1">Multi-pass membrane protein</topology>
    </subcellularLocation>
</comment>
<dbReference type="Pfam" id="PF06728">
    <property type="entry name" value="PIG-U"/>
    <property type="match status" value="1"/>
</dbReference>
<evidence type="ECO:0000256" key="6">
    <source>
        <dbReference type="ARBA" id="ARBA00022824"/>
    </source>
</evidence>